<evidence type="ECO:0000256" key="4">
    <source>
        <dbReference type="ARBA" id="ARBA00022692"/>
    </source>
</evidence>
<proteinExistence type="inferred from homology"/>
<dbReference type="GO" id="GO:0005787">
    <property type="term" value="C:signal peptidase complex"/>
    <property type="evidence" value="ECO:0007669"/>
    <property type="project" value="InterPro"/>
</dbReference>
<evidence type="ECO:0000313" key="11">
    <source>
        <dbReference type="Proteomes" id="UP000184073"/>
    </source>
</evidence>
<evidence type="ECO:0000256" key="6">
    <source>
        <dbReference type="ARBA" id="ARBA00022989"/>
    </source>
</evidence>
<dbReference type="GeneID" id="63729028"/>
<dbReference type="InterPro" id="IPR009542">
    <property type="entry name" value="Spc1/SPCS1"/>
</dbReference>
<evidence type="ECO:0000256" key="2">
    <source>
        <dbReference type="ARBA" id="ARBA00005245"/>
    </source>
</evidence>
<dbReference type="OrthoDB" id="263893at2759"/>
<gene>
    <name evidence="10" type="ORF">ASPVEDRAFT_46283</name>
</gene>
<keyword evidence="4 9" id="KW-0812">Transmembrane</keyword>
<evidence type="ECO:0000256" key="7">
    <source>
        <dbReference type="ARBA" id="ARBA00023136"/>
    </source>
</evidence>
<reference evidence="11" key="1">
    <citation type="journal article" date="2017" name="Genome Biol.">
        <title>Comparative genomics reveals high biological diversity and specific adaptations in the industrially and medically important fungal genus Aspergillus.</title>
        <authorList>
            <person name="de Vries R.P."/>
            <person name="Riley R."/>
            <person name="Wiebenga A."/>
            <person name="Aguilar-Osorio G."/>
            <person name="Amillis S."/>
            <person name="Uchima C.A."/>
            <person name="Anderluh G."/>
            <person name="Asadollahi M."/>
            <person name="Askin M."/>
            <person name="Barry K."/>
            <person name="Battaglia E."/>
            <person name="Bayram O."/>
            <person name="Benocci T."/>
            <person name="Braus-Stromeyer S.A."/>
            <person name="Caldana C."/>
            <person name="Canovas D."/>
            <person name="Cerqueira G.C."/>
            <person name="Chen F."/>
            <person name="Chen W."/>
            <person name="Choi C."/>
            <person name="Clum A."/>
            <person name="Dos Santos R.A."/>
            <person name="Damasio A.R."/>
            <person name="Diallinas G."/>
            <person name="Emri T."/>
            <person name="Fekete E."/>
            <person name="Flipphi M."/>
            <person name="Freyberg S."/>
            <person name="Gallo A."/>
            <person name="Gournas C."/>
            <person name="Habgood R."/>
            <person name="Hainaut M."/>
            <person name="Harispe M.L."/>
            <person name="Henrissat B."/>
            <person name="Hilden K.S."/>
            <person name="Hope R."/>
            <person name="Hossain A."/>
            <person name="Karabika E."/>
            <person name="Karaffa L."/>
            <person name="Karanyi Z."/>
            <person name="Krasevec N."/>
            <person name="Kuo A."/>
            <person name="Kusch H."/>
            <person name="LaButti K."/>
            <person name="Lagendijk E.L."/>
            <person name="Lapidus A."/>
            <person name="Levasseur A."/>
            <person name="Lindquist E."/>
            <person name="Lipzen A."/>
            <person name="Logrieco A.F."/>
            <person name="MacCabe A."/>
            <person name="Maekelae M.R."/>
            <person name="Malavazi I."/>
            <person name="Melin P."/>
            <person name="Meyer V."/>
            <person name="Mielnichuk N."/>
            <person name="Miskei M."/>
            <person name="Molnar A.P."/>
            <person name="Mule G."/>
            <person name="Ngan C.Y."/>
            <person name="Orejas M."/>
            <person name="Orosz E."/>
            <person name="Ouedraogo J.P."/>
            <person name="Overkamp K.M."/>
            <person name="Park H.-S."/>
            <person name="Perrone G."/>
            <person name="Piumi F."/>
            <person name="Punt P.J."/>
            <person name="Ram A.F."/>
            <person name="Ramon A."/>
            <person name="Rauscher S."/>
            <person name="Record E."/>
            <person name="Riano-Pachon D.M."/>
            <person name="Robert V."/>
            <person name="Roehrig J."/>
            <person name="Ruller R."/>
            <person name="Salamov A."/>
            <person name="Salih N.S."/>
            <person name="Samson R.A."/>
            <person name="Sandor E."/>
            <person name="Sanguinetti M."/>
            <person name="Schuetze T."/>
            <person name="Sepcic K."/>
            <person name="Shelest E."/>
            <person name="Sherlock G."/>
            <person name="Sophianopoulou V."/>
            <person name="Squina F.M."/>
            <person name="Sun H."/>
            <person name="Susca A."/>
            <person name="Todd R.B."/>
            <person name="Tsang A."/>
            <person name="Unkles S.E."/>
            <person name="van de Wiele N."/>
            <person name="van Rossen-Uffink D."/>
            <person name="Oliveira J.V."/>
            <person name="Vesth T.C."/>
            <person name="Visser J."/>
            <person name="Yu J.-H."/>
            <person name="Zhou M."/>
            <person name="Andersen M.R."/>
            <person name="Archer D.B."/>
            <person name="Baker S.E."/>
            <person name="Benoit I."/>
            <person name="Brakhage A.A."/>
            <person name="Braus G.H."/>
            <person name="Fischer R."/>
            <person name="Frisvad J.C."/>
            <person name="Goldman G.H."/>
            <person name="Houbraken J."/>
            <person name="Oakley B."/>
            <person name="Pocsi I."/>
            <person name="Scazzocchio C."/>
            <person name="Seiboth B."/>
            <person name="vanKuyk P.A."/>
            <person name="Wortman J."/>
            <person name="Dyer P.S."/>
            <person name="Grigoriev I.V."/>
        </authorList>
    </citation>
    <scope>NUCLEOTIDE SEQUENCE [LARGE SCALE GENOMIC DNA]</scope>
    <source>
        <strain evidence="11">CBS 583.65</strain>
    </source>
</reference>
<dbReference type="PANTHER" id="PTHR13202:SF0">
    <property type="entry name" value="SIGNAL PEPTIDASE COMPLEX SUBUNIT 1"/>
    <property type="match status" value="1"/>
</dbReference>
<keyword evidence="5" id="KW-0256">Endoplasmic reticulum</keyword>
<dbReference type="AlphaFoldDB" id="A0A1L9PZT2"/>
<dbReference type="RefSeq" id="XP_040672684.1">
    <property type="nucleotide sequence ID" value="XM_040813517.1"/>
</dbReference>
<protein>
    <recommendedName>
        <fullName evidence="3">Signal peptidase complex subunit 1</fullName>
    </recommendedName>
</protein>
<feature type="transmembrane region" description="Helical" evidence="9">
    <location>
        <begin position="26"/>
        <end position="46"/>
    </location>
</feature>
<accession>A0A1L9PZT2</accession>
<dbReference type="GO" id="GO:0006465">
    <property type="term" value="P:signal peptide processing"/>
    <property type="evidence" value="ECO:0007669"/>
    <property type="project" value="InterPro"/>
</dbReference>
<evidence type="ECO:0000256" key="1">
    <source>
        <dbReference type="ARBA" id="ARBA00004477"/>
    </source>
</evidence>
<dbReference type="VEuPathDB" id="FungiDB:ASPVEDRAFT_46283"/>
<evidence type="ECO:0000256" key="8">
    <source>
        <dbReference type="ARBA" id="ARBA00045204"/>
    </source>
</evidence>
<feature type="transmembrane region" description="Helical" evidence="9">
    <location>
        <begin position="53"/>
        <end position="74"/>
    </location>
</feature>
<comment type="similarity">
    <text evidence="2">Belongs to the SPCS1 family.</text>
</comment>
<dbReference type="Proteomes" id="UP000184073">
    <property type="component" value="Unassembled WGS sequence"/>
</dbReference>
<sequence length="99" mass="10672">MDNILSPIQDALEGQIDFHGQQITEILSTALLILSGVVASLVGYIFQDIHLSLWAGLAGTLLTALIVIPPWPIYNKHPEKWLIPFAGRAGVTVDGVKVA</sequence>
<evidence type="ECO:0000313" key="10">
    <source>
        <dbReference type="EMBL" id="OJJ06922.1"/>
    </source>
</evidence>
<comment type="function">
    <text evidence="8">Component of the signal peptidase complex (SPC) which catalyzes the cleavage of N-terminal signal sequences from nascent proteins as they are translocated into the lumen of the endoplasmic reticulum. Dispensable for SPC enzymatic activity.</text>
</comment>
<dbReference type="Pfam" id="PF06645">
    <property type="entry name" value="SPC12"/>
    <property type="match status" value="1"/>
</dbReference>
<evidence type="ECO:0000256" key="9">
    <source>
        <dbReference type="SAM" id="Phobius"/>
    </source>
</evidence>
<dbReference type="STRING" id="1036611.A0A1L9PZT2"/>
<organism evidence="10 11">
    <name type="scientific">Aspergillus versicolor CBS 583.65</name>
    <dbReference type="NCBI Taxonomy" id="1036611"/>
    <lineage>
        <taxon>Eukaryota</taxon>
        <taxon>Fungi</taxon>
        <taxon>Dikarya</taxon>
        <taxon>Ascomycota</taxon>
        <taxon>Pezizomycotina</taxon>
        <taxon>Eurotiomycetes</taxon>
        <taxon>Eurotiomycetidae</taxon>
        <taxon>Eurotiales</taxon>
        <taxon>Aspergillaceae</taxon>
        <taxon>Aspergillus</taxon>
        <taxon>Aspergillus subgen. Nidulantes</taxon>
    </lineage>
</organism>
<keyword evidence="11" id="KW-1185">Reference proteome</keyword>
<dbReference type="PANTHER" id="PTHR13202">
    <property type="entry name" value="MICROSOMAL SIGNAL PEPTIDASE 12 KDA SUBUNIT"/>
    <property type="match status" value="1"/>
</dbReference>
<keyword evidence="6 9" id="KW-1133">Transmembrane helix</keyword>
<dbReference type="EMBL" id="KV878136">
    <property type="protein sequence ID" value="OJJ06922.1"/>
    <property type="molecule type" value="Genomic_DNA"/>
</dbReference>
<dbReference type="GO" id="GO:0045047">
    <property type="term" value="P:protein targeting to ER"/>
    <property type="evidence" value="ECO:0007669"/>
    <property type="project" value="TreeGrafter"/>
</dbReference>
<keyword evidence="7 9" id="KW-0472">Membrane</keyword>
<comment type="subcellular location">
    <subcellularLocation>
        <location evidence="1">Endoplasmic reticulum membrane</location>
        <topology evidence="1">Multi-pass membrane protein</topology>
    </subcellularLocation>
</comment>
<evidence type="ECO:0000256" key="5">
    <source>
        <dbReference type="ARBA" id="ARBA00022824"/>
    </source>
</evidence>
<name>A0A1L9PZT2_ASPVE</name>
<evidence type="ECO:0000256" key="3">
    <source>
        <dbReference type="ARBA" id="ARBA00017059"/>
    </source>
</evidence>